<organism evidence="1 2">
    <name type="scientific">Desulfolutivibrio sulfodismutans</name>
    <dbReference type="NCBI Taxonomy" id="63561"/>
    <lineage>
        <taxon>Bacteria</taxon>
        <taxon>Pseudomonadati</taxon>
        <taxon>Thermodesulfobacteriota</taxon>
        <taxon>Desulfovibrionia</taxon>
        <taxon>Desulfovibrionales</taxon>
        <taxon>Desulfovibrionaceae</taxon>
        <taxon>Desulfolutivibrio</taxon>
    </lineage>
</organism>
<gene>
    <name evidence="1" type="ORF">G3N56_13890</name>
</gene>
<accession>A0A7K3NPR4</accession>
<comment type="caution">
    <text evidence="1">The sequence shown here is derived from an EMBL/GenBank/DDBJ whole genome shotgun (WGS) entry which is preliminary data.</text>
</comment>
<sequence length="70" mass="8035">MKNVRRTANYTAEELRARRAESRTDLHRLDATTDADVERLVADDEDEAAMLPDWTRARLVLPATKESPRP</sequence>
<keyword evidence="2" id="KW-1185">Reference proteome</keyword>
<evidence type="ECO:0000313" key="2">
    <source>
        <dbReference type="Proteomes" id="UP000469724"/>
    </source>
</evidence>
<proteinExistence type="predicted"/>
<protein>
    <submittedName>
        <fullName evidence="1">Uncharacterized protein</fullName>
    </submittedName>
</protein>
<dbReference type="AlphaFoldDB" id="A0A7K3NPR4"/>
<evidence type="ECO:0000313" key="1">
    <source>
        <dbReference type="EMBL" id="NDY57823.1"/>
    </source>
</evidence>
<reference evidence="1 2" key="1">
    <citation type="submission" date="2020-02" db="EMBL/GenBank/DDBJ databases">
        <title>Comparative genomics of sulfur disproportionating microorganisms.</title>
        <authorList>
            <person name="Ward L.M."/>
            <person name="Bertran E."/>
            <person name="Johnston D.T."/>
        </authorList>
    </citation>
    <scope>NUCLEOTIDE SEQUENCE [LARGE SCALE GENOMIC DNA]</scope>
    <source>
        <strain evidence="1 2">DSM 3696</strain>
    </source>
</reference>
<dbReference type="RefSeq" id="WP_163302905.1">
    <property type="nucleotide sequence ID" value="NZ_JAAGRQ010000063.1"/>
</dbReference>
<name>A0A7K3NPR4_9BACT</name>
<dbReference type="Proteomes" id="UP000469724">
    <property type="component" value="Unassembled WGS sequence"/>
</dbReference>
<dbReference type="EMBL" id="JAAGRQ010000063">
    <property type="protein sequence ID" value="NDY57823.1"/>
    <property type="molecule type" value="Genomic_DNA"/>
</dbReference>